<dbReference type="EMBL" id="CAXLJM020000002">
    <property type="protein sequence ID" value="CAL8068749.1"/>
    <property type="molecule type" value="Genomic_DNA"/>
</dbReference>
<feature type="transmembrane region" description="Helical" evidence="1">
    <location>
        <begin position="41"/>
        <end position="66"/>
    </location>
</feature>
<keyword evidence="1" id="KW-0472">Membrane</keyword>
<gene>
    <name evidence="2" type="ORF">ODALV1_LOCUS443</name>
</gene>
<comment type="caution">
    <text evidence="2">The sequence shown here is derived from an EMBL/GenBank/DDBJ whole genome shotgun (WGS) entry which is preliminary data.</text>
</comment>
<sequence>MNALTAGFNELARTAAGTGFVTSSLRTQIRTPSRWSIEDKYGVLLCIVIPTFYLTTPLLAISLVIYDKDCTYFIFEYILPHPMSRTSTQAMGTLAIRRFENHEGSAIDK</sequence>
<name>A0ABP1PML6_9HEXA</name>
<keyword evidence="3" id="KW-1185">Reference proteome</keyword>
<dbReference type="Proteomes" id="UP001642540">
    <property type="component" value="Unassembled WGS sequence"/>
</dbReference>
<keyword evidence="1" id="KW-0812">Transmembrane</keyword>
<accession>A0ABP1PML6</accession>
<evidence type="ECO:0000256" key="1">
    <source>
        <dbReference type="SAM" id="Phobius"/>
    </source>
</evidence>
<keyword evidence="1" id="KW-1133">Transmembrane helix</keyword>
<evidence type="ECO:0000313" key="3">
    <source>
        <dbReference type="Proteomes" id="UP001642540"/>
    </source>
</evidence>
<organism evidence="2 3">
    <name type="scientific">Orchesella dallaii</name>
    <dbReference type="NCBI Taxonomy" id="48710"/>
    <lineage>
        <taxon>Eukaryota</taxon>
        <taxon>Metazoa</taxon>
        <taxon>Ecdysozoa</taxon>
        <taxon>Arthropoda</taxon>
        <taxon>Hexapoda</taxon>
        <taxon>Collembola</taxon>
        <taxon>Entomobryomorpha</taxon>
        <taxon>Entomobryoidea</taxon>
        <taxon>Orchesellidae</taxon>
        <taxon>Orchesellinae</taxon>
        <taxon>Orchesella</taxon>
    </lineage>
</organism>
<evidence type="ECO:0000313" key="2">
    <source>
        <dbReference type="EMBL" id="CAL8068749.1"/>
    </source>
</evidence>
<protein>
    <submittedName>
        <fullName evidence="2">Uncharacterized protein</fullName>
    </submittedName>
</protein>
<proteinExistence type="predicted"/>
<reference evidence="2 3" key="1">
    <citation type="submission" date="2024-08" db="EMBL/GenBank/DDBJ databases">
        <authorList>
            <person name="Cucini C."/>
            <person name="Frati F."/>
        </authorList>
    </citation>
    <scope>NUCLEOTIDE SEQUENCE [LARGE SCALE GENOMIC DNA]</scope>
</reference>